<accession>A0A0F9FUN5</accession>
<protein>
    <submittedName>
        <fullName evidence="1">Uncharacterized protein</fullName>
    </submittedName>
</protein>
<name>A0A0F9FUN5_9ZZZZ</name>
<reference evidence="1" key="1">
    <citation type="journal article" date="2015" name="Nature">
        <title>Complex archaea that bridge the gap between prokaryotes and eukaryotes.</title>
        <authorList>
            <person name="Spang A."/>
            <person name="Saw J.H."/>
            <person name="Jorgensen S.L."/>
            <person name="Zaremba-Niedzwiedzka K."/>
            <person name="Martijn J."/>
            <person name="Lind A.E."/>
            <person name="van Eijk R."/>
            <person name="Schleper C."/>
            <person name="Guy L."/>
            <person name="Ettema T.J."/>
        </authorList>
    </citation>
    <scope>NUCLEOTIDE SEQUENCE</scope>
</reference>
<dbReference type="AlphaFoldDB" id="A0A0F9FUN5"/>
<organism evidence="1">
    <name type="scientific">marine sediment metagenome</name>
    <dbReference type="NCBI Taxonomy" id="412755"/>
    <lineage>
        <taxon>unclassified sequences</taxon>
        <taxon>metagenomes</taxon>
        <taxon>ecological metagenomes</taxon>
    </lineage>
</organism>
<sequence length="109" mass="12377">MVKEHVYGLADLFRKRFESIIARVGINTYTIYSISETRNSMGRISTRTESSTTISGFLHKVTPQDKQFLELGVLEVGDGIFFAEEDVSINENDEIAESGETKRWILTLK</sequence>
<proteinExistence type="predicted"/>
<gene>
    <name evidence="1" type="ORF">LCGC14_2261360</name>
</gene>
<dbReference type="EMBL" id="LAZR01031057">
    <property type="protein sequence ID" value="KKL54842.1"/>
    <property type="molecule type" value="Genomic_DNA"/>
</dbReference>
<evidence type="ECO:0000313" key="1">
    <source>
        <dbReference type="EMBL" id="KKL54842.1"/>
    </source>
</evidence>
<comment type="caution">
    <text evidence="1">The sequence shown here is derived from an EMBL/GenBank/DDBJ whole genome shotgun (WGS) entry which is preliminary data.</text>
</comment>